<gene>
    <name evidence="4" type="ORF">SEUCBS140593_000845</name>
</gene>
<keyword evidence="5" id="KW-1185">Reference proteome</keyword>
<keyword evidence="2" id="KW-0521">NADP</keyword>
<dbReference type="SUPFAM" id="SSF51735">
    <property type="entry name" value="NAD(P)-binding Rossmann-fold domains"/>
    <property type="match status" value="1"/>
</dbReference>
<dbReference type="Pfam" id="PF13561">
    <property type="entry name" value="adh_short_C2"/>
    <property type="match status" value="1"/>
</dbReference>
<comment type="similarity">
    <text evidence="1">Belongs to the short-chain dehydrogenases/reductases (SDR) family.</text>
</comment>
<protein>
    <submittedName>
        <fullName evidence="4">Uncharacterized protein</fullName>
    </submittedName>
</protein>
<evidence type="ECO:0000256" key="3">
    <source>
        <dbReference type="ARBA" id="ARBA00023002"/>
    </source>
</evidence>
<evidence type="ECO:0000256" key="1">
    <source>
        <dbReference type="ARBA" id="ARBA00006484"/>
    </source>
</evidence>
<sequence length="264" mass="26994">MPVLKGSVIAVTGAASGIGLATAKSLARSGANLSLADVQVDLLKEAVVAVEAEAKTAGHTIKTHSAVVDVRDRAAVESWVADTVAKLGNLDGAANIAGVFKPNYKNHVADEDEDNWDLNIAINLTGLMHCMRAQTASMRANGINGDGSIVNAASIMGIQGAVGSAAYCSSKHGVVGLTRATAKEVGPQGIRVNCVAPGFVDTPMLRASLAARGGKATVTQTPQSIALKRTGQPEEVAELVVFLLSSNASYVSGQCISVDGGWNC</sequence>
<dbReference type="InterPro" id="IPR020904">
    <property type="entry name" value="Sc_DH/Rdtase_CS"/>
</dbReference>
<dbReference type="Gene3D" id="3.40.50.720">
    <property type="entry name" value="NAD(P)-binding Rossmann-like Domain"/>
    <property type="match status" value="1"/>
</dbReference>
<dbReference type="Proteomes" id="UP001642482">
    <property type="component" value="Unassembled WGS sequence"/>
</dbReference>
<dbReference type="PRINTS" id="PR00081">
    <property type="entry name" value="GDHRDH"/>
</dbReference>
<comment type="caution">
    <text evidence="4">The sequence shown here is derived from an EMBL/GenBank/DDBJ whole genome shotgun (WGS) entry which is preliminary data.</text>
</comment>
<dbReference type="InterPro" id="IPR036291">
    <property type="entry name" value="NAD(P)-bd_dom_sf"/>
</dbReference>
<evidence type="ECO:0000313" key="5">
    <source>
        <dbReference type="Proteomes" id="UP001642482"/>
    </source>
</evidence>
<dbReference type="PROSITE" id="PS00061">
    <property type="entry name" value="ADH_SHORT"/>
    <property type="match status" value="1"/>
</dbReference>
<name>A0ABP0ATF0_9PEZI</name>
<dbReference type="PRINTS" id="PR00080">
    <property type="entry name" value="SDRFAMILY"/>
</dbReference>
<dbReference type="PANTHER" id="PTHR24321:SF8">
    <property type="entry name" value="ESTRADIOL 17-BETA-DEHYDROGENASE 8-RELATED"/>
    <property type="match status" value="1"/>
</dbReference>
<evidence type="ECO:0000256" key="2">
    <source>
        <dbReference type="ARBA" id="ARBA00022857"/>
    </source>
</evidence>
<evidence type="ECO:0000313" key="4">
    <source>
        <dbReference type="EMBL" id="CAK7210500.1"/>
    </source>
</evidence>
<proteinExistence type="inferred from homology"/>
<dbReference type="PANTHER" id="PTHR24321">
    <property type="entry name" value="DEHYDROGENASES, SHORT CHAIN"/>
    <property type="match status" value="1"/>
</dbReference>
<keyword evidence="3" id="KW-0560">Oxidoreductase</keyword>
<organism evidence="4 5">
    <name type="scientific">Sporothrix eucalyptigena</name>
    <dbReference type="NCBI Taxonomy" id="1812306"/>
    <lineage>
        <taxon>Eukaryota</taxon>
        <taxon>Fungi</taxon>
        <taxon>Dikarya</taxon>
        <taxon>Ascomycota</taxon>
        <taxon>Pezizomycotina</taxon>
        <taxon>Sordariomycetes</taxon>
        <taxon>Sordariomycetidae</taxon>
        <taxon>Ophiostomatales</taxon>
        <taxon>Ophiostomataceae</taxon>
        <taxon>Sporothrix</taxon>
    </lineage>
</organism>
<accession>A0ABP0ATF0</accession>
<dbReference type="EMBL" id="CAWUHD010000005">
    <property type="protein sequence ID" value="CAK7210500.1"/>
    <property type="molecule type" value="Genomic_DNA"/>
</dbReference>
<dbReference type="CDD" id="cd05233">
    <property type="entry name" value="SDR_c"/>
    <property type="match status" value="1"/>
</dbReference>
<dbReference type="InterPro" id="IPR002347">
    <property type="entry name" value="SDR_fam"/>
</dbReference>
<reference evidence="4 5" key="1">
    <citation type="submission" date="2024-01" db="EMBL/GenBank/DDBJ databases">
        <authorList>
            <person name="Allen C."/>
            <person name="Tagirdzhanova G."/>
        </authorList>
    </citation>
    <scope>NUCLEOTIDE SEQUENCE [LARGE SCALE GENOMIC DNA]</scope>
</reference>